<dbReference type="AlphaFoldDB" id="A0A9D1RY48"/>
<evidence type="ECO:0000313" key="2">
    <source>
        <dbReference type="EMBL" id="HIW94856.1"/>
    </source>
</evidence>
<feature type="transmembrane region" description="Helical" evidence="1">
    <location>
        <begin position="34"/>
        <end position="55"/>
    </location>
</feature>
<protein>
    <submittedName>
        <fullName evidence="2">Spore maturation protein A</fullName>
    </submittedName>
</protein>
<reference evidence="2" key="2">
    <citation type="submission" date="2021-04" db="EMBL/GenBank/DDBJ databases">
        <authorList>
            <person name="Gilroy R."/>
        </authorList>
    </citation>
    <scope>NUCLEOTIDE SEQUENCE</scope>
    <source>
        <strain evidence="2">ChiGjej6B6-1540</strain>
    </source>
</reference>
<reference evidence="2" key="1">
    <citation type="journal article" date="2021" name="PeerJ">
        <title>Extensive microbial diversity within the chicken gut microbiome revealed by metagenomics and culture.</title>
        <authorList>
            <person name="Gilroy R."/>
            <person name="Ravi A."/>
            <person name="Getino M."/>
            <person name="Pursley I."/>
            <person name="Horton D.L."/>
            <person name="Alikhan N.F."/>
            <person name="Baker D."/>
            <person name="Gharbi K."/>
            <person name="Hall N."/>
            <person name="Watson M."/>
            <person name="Adriaenssens E.M."/>
            <person name="Foster-Nyarko E."/>
            <person name="Jarju S."/>
            <person name="Secka A."/>
            <person name="Antonio M."/>
            <person name="Oren A."/>
            <person name="Chaudhuri R.R."/>
            <person name="La Ragione R."/>
            <person name="Hildebrand F."/>
            <person name="Pallen M.J."/>
        </authorList>
    </citation>
    <scope>NUCLEOTIDE SEQUENCE</scope>
    <source>
        <strain evidence="2">ChiGjej6B6-1540</strain>
    </source>
</reference>
<accession>A0A9D1RY48</accession>
<proteinExistence type="predicted"/>
<name>A0A9D1RY48_9FIRM</name>
<sequence>MAMSVIWLGMVVLSLVCGLWTGQGGAVAAAAMEGAAAAVELCLSMAGMLCLWMGVMEVMRRSGLAGGLSRLLRPLLGLLYPEFARDKKVMDPLSANFSANLLGLGNAATPLGIQAARQMSIRTPGVACDGLCTLVVCNTASLQLIPTTVASVRAAAGCAAPFDILPAVWLASVCSVGVGIAASKLFARLWPAAETGGVRA</sequence>
<evidence type="ECO:0000256" key="1">
    <source>
        <dbReference type="SAM" id="Phobius"/>
    </source>
</evidence>
<dbReference type="Proteomes" id="UP000824192">
    <property type="component" value="Unassembled WGS sequence"/>
</dbReference>
<organism evidence="2 3">
    <name type="scientific">Candidatus Flavonifractor merdipullorum</name>
    <dbReference type="NCBI Taxonomy" id="2838590"/>
    <lineage>
        <taxon>Bacteria</taxon>
        <taxon>Bacillati</taxon>
        <taxon>Bacillota</taxon>
        <taxon>Clostridia</taxon>
        <taxon>Eubacteriales</taxon>
        <taxon>Oscillospiraceae</taxon>
        <taxon>Flavonifractor</taxon>
    </lineage>
</organism>
<evidence type="ECO:0000313" key="3">
    <source>
        <dbReference type="Proteomes" id="UP000824192"/>
    </source>
</evidence>
<gene>
    <name evidence="2" type="ORF">H9868_10020</name>
</gene>
<dbReference type="EMBL" id="DXGA01000217">
    <property type="protein sequence ID" value="HIW94856.1"/>
    <property type="molecule type" value="Genomic_DNA"/>
</dbReference>
<keyword evidence="1" id="KW-0812">Transmembrane</keyword>
<keyword evidence="1" id="KW-0472">Membrane</keyword>
<keyword evidence="1" id="KW-1133">Transmembrane helix</keyword>
<comment type="caution">
    <text evidence="2">The sequence shown here is derived from an EMBL/GenBank/DDBJ whole genome shotgun (WGS) entry which is preliminary data.</text>
</comment>